<evidence type="ECO:0000256" key="1">
    <source>
        <dbReference type="ARBA" id="ARBA00007381"/>
    </source>
</evidence>
<accession>A0AA88XFU9</accession>
<dbReference type="PANTHER" id="PTHR14187:SF5">
    <property type="entry name" value="HEAT SHOCK 70 KDA PROTEIN 12A"/>
    <property type="match status" value="1"/>
</dbReference>
<organism evidence="4 5">
    <name type="scientific">Pinctada imbricata</name>
    <name type="common">Atlantic pearl-oyster</name>
    <name type="synonym">Pinctada martensii</name>
    <dbReference type="NCBI Taxonomy" id="66713"/>
    <lineage>
        <taxon>Eukaryota</taxon>
        <taxon>Metazoa</taxon>
        <taxon>Spiralia</taxon>
        <taxon>Lophotrochozoa</taxon>
        <taxon>Mollusca</taxon>
        <taxon>Bivalvia</taxon>
        <taxon>Autobranchia</taxon>
        <taxon>Pteriomorphia</taxon>
        <taxon>Pterioida</taxon>
        <taxon>Pterioidea</taxon>
        <taxon>Pteriidae</taxon>
        <taxon>Pinctada</taxon>
    </lineage>
</organism>
<dbReference type="GO" id="GO:0140662">
    <property type="term" value="F:ATP-dependent protein folding chaperone"/>
    <property type="evidence" value="ECO:0007669"/>
    <property type="project" value="InterPro"/>
</dbReference>
<evidence type="ECO:0000256" key="3">
    <source>
        <dbReference type="ARBA" id="ARBA00022840"/>
    </source>
</evidence>
<evidence type="ECO:0000313" key="5">
    <source>
        <dbReference type="Proteomes" id="UP001186944"/>
    </source>
</evidence>
<dbReference type="GO" id="GO:0005524">
    <property type="term" value="F:ATP binding"/>
    <property type="evidence" value="ECO:0007669"/>
    <property type="project" value="UniProtKB-KW"/>
</dbReference>
<keyword evidence="2" id="KW-0547">Nucleotide-binding</keyword>
<dbReference type="AlphaFoldDB" id="A0AA88XFU9"/>
<keyword evidence="5" id="KW-1185">Reference proteome</keyword>
<reference evidence="4" key="1">
    <citation type="submission" date="2019-08" db="EMBL/GenBank/DDBJ databases">
        <title>The improved chromosome-level genome for the pearl oyster Pinctada fucata martensii using PacBio sequencing and Hi-C.</title>
        <authorList>
            <person name="Zheng Z."/>
        </authorList>
    </citation>
    <scope>NUCLEOTIDE SEQUENCE</scope>
    <source>
        <strain evidence="4">ZZ-2019</strain>
        <tissue evidence="4">Adductor muscle</tissue>
    </source>
</reference>
<dbReference type="InterPro" id="IPR043129">
    <property type="entry name" value="ATPase_NBD"/>
</dbReference>
<dbReference type="Gene3D" id="3.30.420.40">
    <property type="match status" value="2"/>
</dbReference>
<sequence>MHSLSERTCKEIPPVINTNYWSEEDANLLSHKAPSTVLLKYPNHEFDSFGYEAESKFVTMIQEDASDCVNWSYVTEFKMYLNEKVDRNSSVEDMLGRPVKLKHVLACCIGYLNRHMQKDFATKGTGLEQKDIQYVLTVPAIWSDAAKQLMREAASDAGLDKTDIKLAYEPEAAALLCRSLSEKKLNGSLSTRTLFRTGVTFMVLDLGGGTADLTVQKIGADDRLVQVHKASGGSWGGTRVNHYYFGFMIDIFGKDVMRKFCRDHMIEYLFMLRNFEQKKRKVKLVNDEKHIDVRVPAELVETFRDVQGKELNAHIESKRLLAGKVVLKRNTLRVDVGIFKGFFSETLEGIVKHVKKILQKPDCSQVEFLLLVGGFSESPMANETLRNEFSNIPVITPIGSECGLAVLKGATIFGFDSNIVTSRVCPFTYGVALHKNLSVVLQQSPGQMTAPVDLGATFYAHGNIFATDVFHKFFTVNEIVPVGTKRSFSVRNMNTGSNLEGIEKSHKEIFIFSSKEENPNLITDPGCKIHGVLMVPPPVGGWPMKAEGEIEVEMGSTDILVRYIDKAKKYSITGTIDFLSNTELDAILRESSTDRTLRFQRQFELVLDSTS</sequence>
<proteinExistence type="inferred from homology"/>
<protein>
    <submittedName>
        <fullName evidence="4">Uncharacterized protein</fullName>
    </submittedName>
</protein>
<keyword evidence="3" id="KW-0067">ATP-binding</keyword>
<dbReference type="CDD" id="cd10229">
    <property type="entry name" value="ASKHA_NBD_HSP70_HSPA12"/>
    <property type="match status" value="1"/>
</dbReference>
<dbReference type="Gene3D" id="3.90.640.10">
    <property type="entry name" value="Actin, Chain A, domain 4"/>
    <property type="match status" value="1"/>
</dbReference>
<dbReference type="InterPro" id="IPR013126">
    <property type="entry name" value="Hsp_70_fam"/>
</dbReference>
<dbReference type="SUPFAM" id="SSF53067">
    <property type="entry name" value="Actin-like ATPase domain"/>
    <property type="match status" value="2"/>
</dbReference>
<dbReference type="PANTHER" id="PTHR14187">
    <property type="entry name" value="ALPHA KINASE/ELONGATION FACTOR 2 KINASE"/>
    <property type="match status" value="1"/>
</dbReference>
<gene>
    <name evidence="4" type="ORF">FSP39_015203</name>
</gene>
<dbReference type="Proteomes" id="UP001186944">
    <property type="component" value="Unassembled WGS sequence"/>
</dbReference>
<evidence type="ECO:0000313" key="4">
    <source>
        <dbReference type="EMBL" id="KAK3084550.1"/>
    </source>
</evidence>
<dbReference type="Pfam" id="PF00012">
    <property type="entry name" value="HSP70"/>
    <property type="match status" value="1"/>
</dbReference>
<dbReference type="EMBL" id="VSWD01000013">
    <property type="protein sequence ID" value="KAK3084550.1"/>
    <property type="molecule type" value="Genomic_DNA"/>
</dbReference>
<evidence type="ECO:0000256" key="2">
    <source>
        <dbReference type="ARBA" id="ARBA00022741"/>
    </source>
</evidence>
<comment type="caution">
    <text evidence="4">The sequence shown here is derived from an EMBL/GenBank/DDBJ whole genome shotgun (WGS) entry which is preliminary data.</text>
</comment>
<name>A0AA88XFU9_PINIB</name>
<comment type="similarity">
    <text evidence="1">Belongs to the heat shock protein 70 family.</text>
</comment>